<gene>
    <name evidence="1" type="ORF">HannXRQ_Chr04g0110951</name>
</gene>
<evidence type="ECO:0000313" key="1">
    <source>
        <dbReference type="EMBL" id="OTG28409.1"/>
    </source>
</evidence>
<accession>A0A251UZF5</accession>
<dbReference type="Proteomes" id="UP000215914">
    <property type="component" value="Chromosome 4"/>
</dbReference>
<organism evidence="1 2">
    <name type="scientific">Helianthus annuus</name>
    <name type="common">Common sunflower</name>
    <dbReference type="NCBI Taxonomy" id="4232"/>
    <lineage>
        <taxon>Eukaryota</taxon>
        <taxon>Viridiplantae</taxon>
        <taxon>Streptophyta</taxon>
        <taxon>Embryophyta</taxon>
        <taxon>Tracheophyta</taxon>
        <taxon>Spermatophyta</taxon>
        <taxon>Magnoliopsida</taxon>
        <taxon>eudicotyledons</taxon>
        <taxon>Gunneridae</taxon>
        <taxon>Pentapetalae</taxon>
        <taxon>asterids</taxon>
        <taxon>campanulids</taxon>
        <taxon>Asterales</taxon>
        <taxon>Asteraceae</taxon>
        <taxon>Asteroideae</taxon>
        <taxon>Heliantheae alliance</taxon>
        <taxon>Heliantheae</taxon>
        <taxon>Helianthus</taxon>
    </lineage>
</organism>
<dbReference type="AlphaFoldDB" id="A0A251UZF5"/>
<sequence>MRVKADTWAAIRFGPPGRFSSVPKWCICKQVTTKPLHRKVPKLWHRNQRWLDNGCTRR</sequence>
<keyword evidence="2" id="KW-1185">Reference proteome</keyword>
<reference evidence="2" key="1">
    <citation type="journal article" date="2017" name="Nature">
        <title>The sunflower genome provides insights into oil metabolism, flowering and Asterid evolution.</title>
        <authorList>
            <person name="Badouin H."/>
            <person name="Gouzy J."/>
            <person name="Grassa C.J."/>
            <person name="Murat F."/>
            <person name="Staton S.E."/>
            <person name="Cottret L."/>
            <person name="Lelandais-Briere C."/>
            <person name="Owens G.L."/>
            <person name="Carrere S."/>
            <person name="Mayjonade B."/>
            <person name="Legrand L."/>
            <person name="Gill N."/>
            <person name="Kane N.C."/>
            <person name="Bowers J.E."/>
            <person name="Hubner S."/>
            <person name="Bellec A."/>
            <person name="Berard A."/>
            <person name="Berges H."/>
            <person name="Blanchet N."/>
            <person name="Boniface M.C."/>
            <person name="Brunel D."/>
            <person name="Catrice O."/>
            <person name="Chaidir N."/>
            <person name="Claudel C."/>
            <person name="Donnadieu C."/>
            <person name="Faraut T."/>
            <person name="Fievet G."/>
            <person name="Helmstetter N."/>
            <person name="King M."/>
            <person name="Knapp S.J."/>
            <person name="Lai Z."/>
            <person name="Le Paslier M.C."/>
            <person name="Lippi Y."/>
            <person name="Lorenzon L."/>
            <person name="Mandel J.R."/>
            <person name="Marage G."/>
            <person name="Marchand G."/>
            <person name="Marquand E."/>
            <person name="Bret-Mestries E."/>
            <person name="Morien E."/>
            <person name="Nambeesan S."/>
            <person name="Nguyen T."/>
            <person name="Pegot-Espagnet P."/>
            <person name="Pouilly N."/>
            <person name="Raftis F."/>
            <person name="Sallet E."/>
            <person name="Schiex T."/>
            <person name="Thomas J."/>
            <person name="Vandecasteele C."/>
            <person name="Vares D."/>
            <person name="Vear F."/>
            <person name="Vautrin S."/>
            <person name="Crespi M."/>
            <person name="Mangin B."/>
            <person name="Burke J.M."/>
            <person name="Salse J."/>
            <person name="Munos S."/>
            <person name="Vincourt P."/>
            <person name="Rieseberg L.H."/>
            <person name="Langlade N.B."/>
        </authorList>
    </citation>
    <scope>NUCLEOTIDE SEQUENCE [LARGE SCALE GENOMIC DNA]</scope>
    <source>
        <strain evidence="2">cv. SF193</strain>
    </source>
</reference>
<evidence type="ECO:0000313" key="2">
    <source>
        <dbReference type="Proteomes" id="UP000215914"/>
    </source>
</evidence>
<dbReference type="InParanoid" id="A0A251UZF5"/>
<name>A0A251UZF5_HELAN</name>
<protein>
    <submittedName>
        <fullName evidence="1">Uncharacterized protein</fullName>
    </submittedName>
</protein>
<dbReference type="EMBL" id="CM007893">
    <property type="protein sequence ID" value="OTG28409.1"/>
    <property type="molecule type" value="Genomic_DNA"/>
</dbReference>
<proteinExistence type="predicted"/>